<proteinExistence type="predicted"/>
<gene>
    <name evidence="2" type="ORF">AKJ41_02995</name>
</gene>
<keyword evidence="1" id="KW-1133">Transmembrane helix</keyword>
<accession>A0A133V3L1</accession>
<organism evidence="2 3">
    <name type="scientific">candidate division MSBL1 archaeon SCGC-AAA259O05</name>
    <dbReference type="NCBI Taxonomy" id="1698271"/>
    <lineage>
        <taxon>Archaea</taxon>
        <taxon>Methanobacteriati</taxon>
        <taxon>Methanobacteriota</taxon>
        <taxon>candidate division MSBL1</taxon>
    </lineage>
</organism>
<evidence type="ECO:0000256" key="1">
    <source>
        <dbReference type="SAM" id="Phobius"/>
    </source>
</evidence>
<protein>
    <submittedName>
        <fullName evidence="2">Uncharacterized protein</fullName>
    </submittedName>
</protein>
<comment type="caution">
    <text evidence="2">The sequence shown here is derived from an EMBL/GenBank/DDBJ whole genome shotgun (WGS) entry which is preliminary data.</text>
</comment>
<feature type="transmembrane region" description="Helical" evidence="1">
    <location>
        <begin position="378"/>
        <end position="399"/>
    </location>
</feature>
<keyword evidence="1" id="KW-0812">Transmembrane</keyword>
<dbReference type="EMBL" id="LHXV01000030">
    <property type="protein sequence ID" value="KXB01025.1"/>
    <property type="molecule type" value="Genomic_DNA"/>
</dbReference>
<evidence type="ECO:0000313" key="2">
    <source>
        <dbReference type="EMBL" id="KXB01025.1"/>
    </source>
</evidence>
<keyword evidence="3" id="KW-1185">Reference proteome</keyword>
<reference evidence="2 3" key="1">
    <citation type="journal article" date="2016" name="Sci. Rep.">
        <title>Metabolic traits of an uncultured archaeal lineage -MSBL1- from brine pools of the Red Sea.</title>
        <authorList>
            <person name="Mwirichia R."/>
            <person name="Alam I."/>
            <person name="Rashid M."/>
            <person name="Vinu M."/>
            <person name="Ba-Alawi W."/>
            <person name="Anthony Kamau A."/>
            <person name="Kamanda Ngugi D."/>
            <person name="Goker M."/>
            <person name="Klenk H.P."/>
            <person name="Bajic V."/>
            <person name="Stingl U."/>
        </authorList>
    </citation>
    <scope>NUCLEOTIDE SEQUENCE [LARGE SCALE GENOMIC DNA]</scope>
    <source>
        <strain evidence="2">SCGC-AAA259O05</strain>
    </source>
</reference>
<dbReference type="AlphaFoldDB" id="A0A133V3L1"/>
<sequence length="406" mass="44777">MRQTDCLPASFILPVSILAVLFLLATPPAVSAYQPRPRASIMNLDNASLNVHVLVEGDGRVTTDASFHMEKKIQAVSKPFAQIPIKSGELDVRAKRAGDNLVKVNTGVRAILVEKELGTKAKFGLSFLDALAIEEINERYAPKIENLYSKLRRTIKGRVRTFQKTPENTQGTLESVNLPRLKKFRLTSFDWDVPELKVSATADFAHRSFKKNLNLPMRLNISASISEKLFEMGADFSATPKGPGLENASFYFSASREDNLALLNASATAEGKMPKRDNMYVVDLSQYMKGVGEGKFQQLENVKLPENFHATLELEVSKGLRVENQPSVPSYCKNEKCRTYVWENEDAVEATTSLLSGESTFAVKSVPSGNQPQEGPPLVLVGTAILVACAAVLAGAYFYRRRGVEE</sequence>
<dbReference type="Proteomes" id="UP000070344">
    <property type="component" value="Unassembled WGS sequence"/>
</dbReference>
<keyword evidence="1" id="KW-0472">Membrane</keyword>
<name>A0A133V3L1_9EURY</name>
<evidence type="ECO:0000313" key="3">
    <source>
        <dbReference type="Proteomes" id="UP000070344"/>
    </source>
</evidence>